<dbReference type="AlphaFoldDB" id="A0A0L0SSN6"/>
<dbReference type="Pfam" id="PF07173">
    <property type="entry name" value="GRDP-like"/>
    <property type="match status" value="2"/>
</dbReference>
<dbReference type="InterPro" id="IPR009836">
    <property type="entry name" value="GRDP-like"/>
</dbReference>
<reference evidence="1 2" key="1">
    <citation type="submission" date="2009-11" db="EMBL/GenBank/DDBJ databases">
        <title>Annotation of Allomyces macrogynus ATCC 38327.</title>
        <authorList>
            <consortium name="The Broad Institute Genome Sequencing Platform"/>
            <person name="Russ C."/>
            <person name="Cuomo C."/>
            <person name="Burger G."/>
            <person name="Gray M.W."/>
            <person name="Holland P.W.H."/>
            <person name="King N."/>
            <person name="Lang F.B.F."/>
            <person name="Roger A.J."/>
            <person name="Ruiz-Trillo I."/>
            <person name="Young S.K."/>
            <person name="Zeng Q."/>
            <person name="Gargeya S."/>
            <person name="Fitzgerald M."/>
            <person name="Haas B."/>
            <person name="Abouelleil A."/>
            <person name="Alvarado L."/>
            <person name="Arachchi H.M."/>
            <person name="Berlin A."/>
            <person name="Chapman S.B."/>
            <person name="Gearin G."/>
            <person name="Goldberg J."/>
            <person name="Griggs A."/>
            <person name="Gujja S."/>
            <person name="Hansen M."/>
            <person name="Heiman D."/>
            <person name="Howarth C."/>
            <person name="Larimer J."/>
            <person name="Lui A."/>
            <person name="MacDonald P.J.P."/>
            <person name="McCowen C."/>
            <person name="Montmayeur A."/>
            <person name="Murphy C."/>
            <person name="Neiman D."/>
            <person name="Pearson M."/>
            <person name="Priest M."/>
            <person name="Roberts A."/>
            <person name="Saif S."/>
            <person name="Shea T."/>
            <person name="Sisk P."/>
            <person name="Stolte C."/>
            <person name="Sykes S."/>
            <person name="Wortman J."/>
            <person name="Nusbaum C."/>
            <person name="Birren B."/>
        </authorList>
    </citation>
    <scope>NUCLEOTIDE SEQUENCE [LARGE SCALE GENOMIC DNA]</scope>
    <source>
        <strain evidence="1 2">ATCC 38327</strain>
    </source>
</reference>
<keyword evidence="2" id="KW-1185">Reference proteome</keyword>
<dbReference type="VEuPathDB" id="FungiDB:AMAG_09554"/>
<protein>
    <submittedName>
        <fullName evidence="1">Uncharacterized protein</fullName>
    </submittedName>
</protein>
<dbReference type="PANTHER" id="PTHR34365:SF7">
    <property type="entry name" value="GLYCINE-RICH DOMAIN-CONTAINING PROTEIN 1"/>
    <property type="match status" value="1"/>
</dbReference>
<evidence type="ECO:0000313" key="1">
    <source>
        <dbReference type="EMBL" id="KNE65573.1"/>
    </source>
</evidence>
<sequence>MLAHAYLLSVFTYELRDADNEAKDLAFLSAAETRYLAYMDALAKAVAKDAPLAENLPLPPADVAMFWHSHMLSPNRYADDMGRRYGLRMLAKVSFPMIRLAKAHMGAAAEDVEAFWMANLPANMPYEHTLASADETTATGTVKCASCFAEQSLAMPEYAAFRLHKGAHTCTECKTEFTSEQMAVRRFLARVARVKAPAMLAGTLTHPKTHVFVGLQNPANLRDLDVLFDKAAWAKLGAALPALPTWADVGEHIFKPILEARADKLLLPGNRMRLMRVLKAHEDVVLGPWSMDMVRAVRRQGRFAAQMAALASNNGMCAVHAFHTEALVQYPKFLAAMVAAPTAMFVPTLPIDLAWHTHQLSEAKIEQGAKDMLALWRALFDEDYHAPNLAAAIASSAKCIGSCGYQARLDGGRCMGFCSDFHHPWNPRQAKDGAAAGQARLDGGKCMGFCSDFHHPWNPRQAKDGAAAGQARLDGGKCMGFCSDFHHPWNPRQAKDGAAAGQARLDGGKCMGFCSDFHHPWNPRQAKDGAAAGQARLDGGKCMGFCCDFDHPWNPRQARLDGGKCMGFCCDFDHPWNPRQA</sequence>
<dbReference type="Proteomes" id="UP000054350">
    <property type="component" value="Unassembled WGS sequence"/>
</dbReference>
<dbReference type="EMBL" id="GG745348">
    <property type="protein sequence ID" value="KNE65573.1"/>
    <property type="molecule type" value="Genomic_DNA"/>
</dbReference>
<evidence type="ECO:0000313" key="2">
    <source>
        <dbReference type="Proteomes" id="UP000054350"/>
    </source>
</evidence>
<proteinExistence type="predicted"/>
<gene>
    <name evidence="1" type="ORF">AMAG_09554</name>
</gene>
<reference evidence="2" key="2">
    <citation type="submission" date="2009-11" db="EMBL/GenBank/DDBJ databases">
        <title>The Genome Sequence of Allomyces macrogynus strain ATCC 38327.</title>
        <authorList>
            <consortium name="The Broad Institute Genome Sequencing Platform"/>
            <person name="Russ C."/>
            <person name="Cuomo C."/>
            <person name="Shea T."/>
            <person name="Young S.K."/>
            <person name="Zeng Q."/>
            <person name="Koehrsen M."/>
            <person name="Haas B."/>
            <person name="Borodovsky M."/>
            <person name="Guigo R."/>
            <person name="Alvarado L."/>
            <person name="Berlin A."/>
            <person name="Borenstein D."/>
            <person name="Chen Z."/>
            <person name="Engels R."/>
            <person name="Freedman E."/>
            <person name="Gellesch M."/>
            <person name="Goldberg J."/>
            <person name="Griggs A."/>
            <person name="Gujja S."/>
            <person name="Heiman D."/>
            <person name="Hepburn T."/>
            <person name="Howarth C."/>
            <person name="Jen D."/>
            <person name="Larson L."/>
            <person name="Lewis B."/>
            <person name="Mehta T."/>
            <person name="Park D."/>
            <person name="Pearson M."/>
            <person name="Roberts A."/>
            <person name="Saif S."/>
            <person name="Shenoy N."/>
            <person name="Sisk P."/>
            <person name="Stolte C."/>
            <person name="Sykes S."/>
            <person name="Walk T."/>
            <person name="White J."/>
            <person name="Yandava C."/>
            <person name="Burger G."/>
            <person name="Gray M.W."/>
            <person name="Holland P.W.H."/>
            <person name="King N."/>
            <person name="Lang F.B.F."/>
            <person name="Roger A.J."/>
            <person name="Ruiz-Trillo I."/>
            <person name="Lander E."/>
            <person name="Nusbaum C."/>
        </authorList>
    </citation>
    <scope>NUCLEOTIDE SEQUENCE [LARGE SCALE GENOMIC DNA]</scope>
    <source>
        <strain evidence="2">ATCC 38327</strain>
    </source>
</reference>
<dbReference type="OrthoDB" id="2684236at2759"/>
<organism evidence="1 2">
    <name type="scientific">Allomyces macrogynus (strain ATCC 38327)</name>
    <name type="common">Allomyces javanicus var. macrogynus</name>
    <dbReference type="NCBI Taxonomy" id="578462"/>
    <lineage>
        <taxon>Eukaryota</taxon>
        <taxon>Fungi</taxon>
        <taxon>Fungi incertae sedis</taxon>
        <taxon>Blastocladiomycota</taxon>
        <taxon>Blastocladiomycetes</taxon>
        <taxon>Blastocladiales</taxon>
        <taxon>Blastocladiaceae</taxon>
        <taxon>Allomyces</taxon>
    </lineage>
</organism>
<accession>A0A0L0SSN6</accession>
<name>A0A0L0SSN6_ALLM3</name>
<dbReference type="STRING" id="578462.A0A0L0SSN6"/>
<dbReference type="PANTHER" id="PTHR34365">
    <property type="entry name" value="ENOLASE (DUF1399)"/>
    <property type="match status" value="1"/>
</dbReference>